<feature type="region of interest" description="Disordered" evidence="1">
    <location>
        <begin position="1"/>
        <end position="20"/>
    </location>
</feature>
<dbReference type="EMBL" id="BAAAQD010000011">
    <property type="protein sequence ID" value="GAA1530962.1"/>
    <property type="molecule type" value="Genomic_DNA"/>
</dbReference>
<comment type="caution">
    <text evidence="2">The sequence shown here is derived from an EMBL/GenBank/DDBJ whole genome shotgun (WGS) entry which is preliminary data.</text>
</comment>
<evidence type="ECO:0000256" key="1">
    <source>
        <dbReference type="SAM" id="MobiDB-lite"/>
    </source>
</evidence>
<protein>
    <submittedName>
        <fullName evidence="2">Uncharacterized protein</fullName>
    </submittedName>
</protein>
<evidence type="ECO:0000313" key="2">
    <source>
        <dbReference type="EMBL" id="GAA1530962.1"/>
    </source>
</evidence>
<feature type="compositionally biased region" description="Low complexity" evidence="1">
    <location>
        <begin position="1"/>
        <end position="14"/>
    </location>
</feature>
<reference evidence="3" key="1">
    <citation type="journal article" date="2019" name="Int. J. Syst. Evol. Microbiol.">
        <title>The Global Catalogue of Microorganisms (GCM) 10K type strain sequencing project: providing services to taxonomists for standard genome sequencing and annotation.</title>
        <authorList>
            <consortium name="The Broad Institute Genomics Platform"/>
            <consortium name="The Broad Institute Genome Sequencing Center for Infectious Disease"/>
            <person name="Wu L."/>
            <person name="Ma J."/>
        </authorList>
    </citation>
    <scope>NUCLEOTIDE SEQUENCE [LARGE SCALE GENOMIC DNA]</scope>
    <source>
        <strain evidence="3">JCM 15933</strain>
    </source>
</reference>
<gene>
    <name evidence="2" type="ORF">GCM10009827_055860</name>
</gene>
<evidence type="ECO:0000313" key="3">
    <source>
        <dbReference type="Proteomes" id="UP001501470"/>
    </source>
</evidence>
<sequence>MTRTAAAADTAGRATTKDAATRNAARVTYMMERSDMRAHFLGKTDVQQHLPGSHGIARRRCYRTCPRVIVRGAGTVCRHGRSRAAPRPHDPAGLR</sequence>
<keyword evidence="3" id="KW-1185">Reference proteome</keyword>
<name>A0ABP4LSX8_9ACTN</name>
<accession>A0ABP4LSX8</accession>
<proteinExistence type="predicted"/>
<organism evidence="2 3">
    <name type="scientific">Dactylosporangium maewongense</name>
    <dbReference type="NCBI Taxonomy" id="634393"/>
    <lineage>
        <taxon>Bacteria</taxon>
        <taxon>Bacillati</taxon>
        <taxon>Actinomycetota</taxon>
        <taxon>Actinomycetes</taxon>
        <taxon>Micromonosporales</taxon>
        <taxon>Micromonosporaceae</taxon>
        <taxon>Dactylosporangium</taxon>
    </lineage>
</organism>
<dbReference type="Proteomes" id="UP001501470">
    <property type="component" value="Unassembled WGS sequence"/>
</dbReference>